<evidence type="ECO:0000256" key="2">
    <source>
        <dbReference type="PROSITE-ProRule" id="PRU00252"/>
    </source>
</evidence>
<dbReference type="PROSITE" id="PS50935">
    <property type="entry name" value="SSB"/>
    <property type="match status" value="1"/>
</dbReference>
<reference evidence="4" key="1">
    <citation type="submission" date="2016-10" db="EMBL/GenBank/DDBJ databases">
        <authorList>
            <person name="Varghese N."/>
            <person name="Submissions S."/>
        </authorList>
    </citation>
    <scope>NUCLEOTIDE SEQUENCE [LARGE SCALE GENOMIC DNA]</scope>
    <source>
        <strain evidence="4">Nm44</strain>
    </source>
</reference>
<dbReference type="InterPro" id="IPR012340">
    <property type="entry name" value="NA-bd_OB-fold"/>
</dbReference>
<name>A0A1I4WHZ9_9PROT</name>
<dbReference type="GO" id="GO:0003697">
    <property type="term" value="F:single-stranded DNA binding"/>
    <property type="evidence" value="ECO:0007669"/>
    <property type="project" value="InterPro"/>
</dbReference>
<dbReference type="Pfam" id="PF00436">
    <property type="entry name" value="SSB"/>
    <property type="match status" value="1"/>
</dbReference>
<proteinExistence type="predicted"/>
<evidence type="ECO:0000313" key="3">
    <source>
        <dbReference type="EMBL" id="SFN12893.1"/>
    </source>
</evidence>
<dbReference type="SUPFAM" id="SSF50249">
    <property type="entry name" value="Nucleic acid-binding proteins"/>
    <property type="match status" value="1"/>
</dbReference>
<accession>A0A1I4WHZ9</accession>
<evidence type="ECO:0000313" key="4">
    <source>
        <dbReference type="Proteomes" id="UP000183287"/>
    </source>
</evidence>
<evidence type="ECO:0000256" key="1">
    <source>
        <dbReference type="ARBA" id="ARBA00023125"/>
    </source>
</evidence>
<dbReference type="CDD" id="cd04496">
    <property type="entry name" value="SSB_OBF"/>
    <property type="match status" value="1"/>
</dbReference>
<sequence length="83" mass="9278">MCGKQAEIAGECLRKGSQVYTESRLQIRKKTDKSNIGITSTEIIADRMQMLGNCSGRSVDYSDSGFKSRSLNQVIIRERMVAM</sequence>
<keyword evidence="4" id="KW-1185">Reference proteome</keyword>
<dbReference type="OrthoDB" id="9809878at2"/>
<gene>
    <name evidence="3" type="ORF">SAMN05421863_11093</name>
</gene>
<keyword evidence="1 2" id="KW-0238">DNA-binding</keyword>
<dbReference type="Gene3D" id="2.40.50.140">
    <property type="entry name" value="Nucleic acid-binding proteins"/>
    <property type="match status" value="1"/>
</dbReference>
<dbReference type="AlphaFoldDB" id="A0A1I4WHZ9"/>
<organism evidence="3 4">
    <name type="scientific">Nitrosomonas communis</name>
    <dbReference type="NCBI Taxonomy" id="44574"/>
    <lineage>
        <taxon>Bacteria</taxon>
        <taxon>Pseudomonadati</taxon>
        <taxon>Pseudomonadota</taxon>
        <taxon>Betaproteobacteria</taxon>
        <taxon>Nitrosomonadales</taxon>
        <taxon>Nitrosomonadaceae</taxon>
        <taxon>Nitrosomonas</taxon>
    </lineage>
</organism>
<dbReference type="Proteomes" id="UP000183287">
    <property type="component" value="Unassembled WGS sequence"/>
</dbReference>
<dbReference type="EMBL" id="FOUB01000109">
    <property type="protein sequence ID" value="SFN12893.1"/>
    <property type="molecule type" value="Genomic_DNA"/>
</dbReference>
<protein>
    <submittedName>
        <fullName evidence="3">Single-strand DNA-binding protein</fullName>
    </submittedName>
</protein>
<dbReference type="InterPro" id="IPR000424">
    <property type="entry name" value="Primosome_PriB/ssb"/>
</dbReference>